<dbReference type="EMBL" id="KI925552">
    <property type="protein sequence ID" value="ETW48961.1"/>
    <property type="molecule type" value="Genomic_DNA"/>
</dbReference>
<reference evidence="3 4" key="2">
    <citation type="submission" date="2013-02" db="EMBL/GenBank/DDBJ databases">
        <title>The Genome Sequence of Plasmodium falciparum MaliPS096_E11.</title>
        <authorList>
            <consortium name="The Broad Institute Genome Sequencing Platform"/>
            <consortium name="The Broad Institute Genome Sequencing Center for Infectious Disease"/>
            <person name="Neafsey D."/>
            <person name="Cheeseman I."/>
            <person name="Volkman S."/>
            <person name="Adams J."/>
            <person name="Walker B."/>
            <person name="Young S.K."/>
            <person name="Zeng Q."/>
            <person name="Gargeya S."/>
            <person name="Fitzgerald M."/>
            <person name="Haas B."/>
            <person name="Abouelleil A."/>
            <person name="Alvarado L."/>
            <person name="Arachchi H.M."/>
            <person name="Berlin A.M."/>
            <person name="Chapman S.B."/>
            <person name="Dewar J."/>
            <person name="Goldberg J."/>
            <person name="Griggs A."/>
            <person name="Gujja S."/>
            <person name="Hansen M."/>
            <person name="Howarth C."/>
            <person name="Imamovic A."/>
            <person name="Larimer J."/>
            <person name="McCowan C."/>
            <person name="Murphy C."/>
            <person name="Neiman D."/>
            <person name="Pearson M."/>
            <person name="Priest M."/>
            <person name="Roberts A."/>
            <person name="Saif S."/>
            <person name="Shea T."/>
            <person name="Sisk P."/>
            <person name="Sykes S."/>
            <person name="Wortman J."/>
            <person name="Nusbaum C."/>
            <person name="Birren B."/>
        </authorList>
    </citation>
    <scope>NUCLEOTIDE SEQUENCE [LARGE SCALE GENOMIC DNA]</scope>
    <source>
        <strain evidence="3 4">MaliPS096_E11</strain>
    </source>
</reference>
<feature type="region of interest" description="Disordered" evidence="1">
    <location>
        <begin position="1"/>
        <end position="29"/>
    </location>
</feature>
<organism evidence="3 4">
    <name type="scientific">Plasmodium falciparum MaliPS096_E11</name>
    <dbReference type="NCBI Taxonomy" id="1036727"/>
    <lineage>
        <taxon>Eukaryota</taxon>
        <taxon>Sar</taxon>
        <taxon>Alveolata</taxon>
        <taxon>Apicomplexa</taxon>
        <taxon>Aconoidasida</taxon>
        <taxon>Haemosporida</taxon>
        <taxon>Plasmodiidae</taxon>
        <taxon>Plasmodium</taxon>
        <taxon>Plasmodium (Laverania)</taxon>
    </lineage>
</organism>
<dbReference type="InterPro" id="IPR050704">
    <property type="entry name" value="Peptidase_C85-like"/>
</dbReference>
<dbReference type="PANTHER" id="PTHR12419:SF7">
    <property type="entry name" value="OTU DOMAIN-CONTAINING PROTEIN 3"/>
    <property type="match status" value="1"/>
</dbReference>
<protein>
    <recommendedName>
        <fullName evidence="2">OTU domain-containing protein</fullName>
    </recommendedName>
</protein>
<gene>
    <name evidence="3" type="ORF">PFMALIP_03007</name>
</gene>
<dbReference type="GO" id="GO:0004843">
    <property type="term" value="F:cysteine-type deubiquitinase activity"/>
    <property type="evidence" value="ECO:0007669"/>
    <property type="project" value="TreeGrafter"/>
</dbReference>
<evidence type="ECO:0000313" key="4">
    <source>
        <dbReference type="Proteomes" id="UP000030699"/>
    </source>
</evidence>
<sequence>MSKKKRANQQKRKKKTEKKKNVKLQNEKNYNNVESERGGITYSLINDYHDTNFKKNFYIKSIRTDGNCLFRAVSDQLYNHEENYKEIRKKVVEHLLKNEELYKNFIEYDESYKSYIERISLDGTWGGQLELQAVGIMRII</sequence>
<accession>A0A024WR32</accession>
<dbReference type="SUPFAM" id="SSF54001">
    <property type="entry name" value="Cysteine proteinases"/>
    <property type="match status" value="1"/>
</dbReference>
<feature type="domain" description="OTU" evidence="2">
    <location>
        <begin position="57"/>
        <end position="140"/>
    </location>
</feature>
<dbReference type="PROSITE" id="PS50802">
    <property type="entry name" value="OTU"/>
    <property type="match status" value="1"/>
</dbReference>
<proteinExistence type="predicted"/>
<dbReference type="Gene3D" id="3.90.70.80">
    <property type="match status" value="1"/>
</dbReference>
<evidence type="ECO:0000256" key="1">
    <source>
        <dbReference type="SAM" id="MobiDB-lite"/>
    </source>
</evidence>
<dbReference type="CDD" id="cd22771">
    <property type="entry name" value="OTU_plant_OTU7-like"/>
    <property type="match status" value="1"/>
</dbReference>
<dbReference type="AlphaFoldDB" id="A0A024WR32"/>
<dbReference type="InterPro" id="IPR003323">
    <property type="entry name" value="OTU_dom"/>
</dbReference>
<evidence type="ECO:0000313" key="3">
    <source>
        <dbReference type="EMBL" id="ETW48961.1"/>
    </source>
</evidence>
<dbReference type="Proteomes" id="UP000030699">
    <property type="component" value="Unassembled WGS sequence"/>
</dbReference>
<dbReference type="GO" id="GO:0016579">
    <property type="term" value="P:protein deubiquitination"/>
    <property type="evidence" value="ECO:0007669"/>
    <property type="project" value="TreeGrafter"/>
</dbReference>
<feature type="compositionally biased region" description="Basic residues" evidence="1">
    <location>
        <begin position="1"/>
        <end position="22"/>
    </location>
</feature>
<dbReference type="Pfam" id="PF02338">
    <property type="entry name" value="OTU"/>
    <property type="match status" value="1"/>
</dbReference>
<name>A0A024WR32_PLAFA</name>
<dbReference type="PANTHER" id="PTHR12419">
    <property type="entry name" value="OTU DOMAIN CONTAINING PROTEIN"/>
    <property type="match status" value="1"/>
</dbReference>
<evidence type="ECO:0000259" key="2">
    <source>
        <dbReference type="PROSITE" id="PS50802"/>
    </source>
</evidence>
<dbReference type="InterPro" id="IPR038765">
    <property type="entry name" value="Papain-like_cys_pep_sf"/>
</dbReference>
<reference evidence="3 4" key="1">
    <citation type="submission" date="2013-02" db="EMBL/GenBank/DDBJ databases">
        <title>The Genome Annotation of Plasmodium falciparum MaliPS096_E11.</title>
        <authorList>
            <consortium name="The Broad Institute Genome Sequencing Platform"/>
            <consortium name="The Broad Institute Genome Sequencing Center for Infectious Disease"/>
            <person name="Neafsey D."/>
            <person name="Hoffman S."/>
            <person name="Volkman S."/>
            <person name="Rosenthal P."/>
            <person name="Walker B."/>
            <person name="Young S.K."/>
            <person name="Zeng Q."/>
            <person name="Gargeya S."/>
            <person name="Fitzgerald M."/>
            <person name="Haas B."/>
            <person name="Abouelleil A."/>
            <person name="Allen A.W."/>
            <person name="Alvarado L."/>
            <person name="Arachchi H.M."/>
            <person name="Berlin A.M."/>
            <person name="Chapman S.B."/>
            <person name="Gainer-Dewar J."/>
            <person name="Goldberg J."/>
            <person name="Griggs A."/>
            <person name="Gujja S."/>
            <person name="Hansen M."/>
            <person name="Howarth C."/>
            <person name="Imamovic A."/>
            <person name="Ireland A."/>
            <person name="Larimer J."/>
            <person name="McCowan C."/>
            <person name="Murphy C."/>
            <person name="Pearson M."/>
            <person name="Poon T.W."/>
            <person name="Priest M."/>
            <person name="Roberts A."/>
            <person name="Saif S."/>
            <person name="Shea T."/>
            <person name="Sisk P."/>
            <person name="Sykes S."/>
            <person name="Wortman J."/>
            <person name="Nusbaum C."/>
            <person name="Birren B."/>
        </authorList>
    </citation>
    <scope>NUCLEOTIDE SEQUENCE [LARGE SCALE GENOMIC DNA]</scope>
    <source>
        <strain evidence="3 4">MaliPS096_E11</strain>
    </source>
</reference>